<comment type="caution">
    <text evidence="2">The sequence shown here is derived from an EMBL/GenBank/DDBJ whole genome shotgun (WGS) entry which is preliminary data.</text>
</comment>
<proteinExistence type="predicted"/>
<feature type="region of interest" description="Disordered" evidence="1">
    <location>
        <begin position="150"/>
        <end position="184"/>
    </location>
</feature>
<gene>
    <name evidence="2" type="ORF">POL67_30175</name>
</gene>
<sequence>MIGRRGTSFGFGLVALLALVGCPDQVTGGGTGGVGGAGSGTGGSGNGGSGGTGGGPVGCISAERLDLLFAIDNSRSMADKQNILARAIPDIVQGVVNPPCIDEMGVPAPVATQPSGPGVACPAGTFRAFEPMTDIHIGVITSSIGGHGSDACPDVDANSKECSPNPNPTNNDRGHLLSRLDPCGSAQAPTYQNKNFLAWDPQQQLEPPGEAEVDDGMGGGLVPTLRDMVIGVGQIGCGYESQLESIYRFLVDPEPYETISIVNNRATPQGIDTVLLQQRAQFLRPDSLLTVLMLTDENDCSTKEYGQFYYVNQIRVGASNVRMPRARQECVLYSDDPCCKSCGQDPGECAPDLSCQNPDGQPALYDAEEDDINLRCWDQKRRFGIDFLYPIDRYTQAFTKHMIPNRAGDLVPNPLFSDLDPTDDLTNIRGPAKVLVTGLVGVPWQDVARDKNDASKGFKSAAELAAPIGATDFSTWDVIVGSSLTNFKFKPLDPLMIESVKKRVGTNPITGDLLVDAATPNANPINGHEWTIPNNDLQYACILPLPPGEARDCTDPNLTACDCRTPSSDNPLCEPDPANNHARTLQVRAKAYPGLRPLALLQSLGDQAVVGSVCPANLDDLASPSYGYRPMVRSVVEWLTRRNCPNNP</sequence>
<keyword evidence="3" id="KW-1185">Reference proteome</keyword>
<protein>
    <submittedName>
        <fullName evidence="2">Uncharacterized protein</fullName>
    </submittedName>
</protein>
<dbReference type="EMBL" id="JAQNDO010000001">
    <property type="protein sequence ID" value="MDC0745637.1"/>
    <property type="molecule type" value="Genomic_DNA"/>
</dbReference>
<reference evidence="2 3" key="1">
    <citation type="submission" date="2022-11" db="EMBL/GenBank/DDBJ databases">
        <title>Minimal conservation of predation-associated metabolite biosynthetic gene clusters underscores biosynthetic potential of Myxococcota including descriptions for ten novel species: Archangium lansinium sp. nov., Myxococcus landrumus sp. nov., Nannocystis bai.</title>
        <authorList>
            <person name="Ahearne A."/>
            <person name="Stevens C."/>
            <person name="Dowd S."/>
        </authorList>
    </citation>
    <scope>NUCLEOTIDE SEQUENCE [LARGE SCALE GENOMIC DNA]</scope>
    <source>
        <strain evidence="2 3">RJM3</strain>
    </source>
</reference>
<organism evidence="2 3">
    <name type="scientific">Polyangium mundeleinium</name>
    <dbReference type="NCBI Taxonomy" id="2995306"/>
    <lineage>
        <taxon>Bacteria</taxon>
        <taxon>Pseudomonadati</taxon>
        <taxon>Myxococcota</taxon>
        <taxon>Polyangia</taxon>
        <taxon>Polyangiales</taxon>
        <taxon>Polyangiaceae</taxon>
        <taxon>Polyangium</taxon>
    </lineage>
</organism>
<feature type="compositionally biased region" description="Polar residues" evidence="1">
    <location>
        <begin position="160"/>
        <end position="171"/>
    </location>
</feature>
<evidence type="ECO:0000313" key="3">
    <source>
        <dbReference type="Proteomes" id="UP001221411"/>
    </source>
</evidence>
<name>A0ABT5EUY1_9BACT</name>
<dbReference type="RefSeq" id="WP_271923364.1">
    <property type="nucleotide sequence ID" value="NZ_JAQNDO010000001.1"/>
</dbReference>
<dbReference type="Proteomes" id="UP001221411">
    <property type="component" value="Unassembled WGS sequence"/>
</dbReference>
<accession>A0ABT5EUY1</accession>
<dbReference type="PROSITE" id="PS51257">
    <property type="entry name" value="PROKAR_LIPOPROTEIN"/>
    <property type="match status" value="1"/>
</dbReference>
<evidence type="ECO:0000313" key="2">
    <source>
        <dbReference type="EMBL" id="MDC0745637.1"/>
    </source>
</evidence>
<evidence type="ECO:0000256" key="1">
    <source>
        <dbReference type="SAM" id="MobiDB-lite"/>
    </source>
</evidence>